<evidence type="ECO:0000256" key="8">
    <source>
        <dbReference type="ARBA" id="ARBA00022824"/>
    </source>
</evidence>
<keyword evidence="5 12" id="KW-0328">Glycosyltransferase</keyword>
<dbReference type="SUPFAM" id="SSF53756">
    <property type="entry name" value="UDP-Glycosyltransferase/glycogen phosphorylase"/>
    <property type="match status" value="1"/>
</dbReference>
<evidence type="ECO:0000313" key="16">
    <source>
        <dbReference type="EMBL" id="KAK7461904.1"/>
    </source>
</evidence>
<comment type="similarity">
    <text evidence="12">Belongs to the glycosyltransferase group 1 family. Glycosyltransferase 4 subfamily.</text>
</comment>
<dbReference type="CDD" id="cd03806">
    <property type="entry name" value="GT4_ALG11-like"/>
    <property type="match status" value="1"/>
</dbReference>
<evidence type="ECO:0000256" key="5">
    <source>
        <dbReference type="ARBA" id="ARBA00022676"/>
    </source>
</evidence>
<organism evidence="16 17">
    <name type="scientific">Marasmiellus scandens</name>
    <dbReference type="NCBI Taxonomy" id="2682957"/>
    <lineage>
        <taxon>Eukaryota</taxon>
        <taxon>Fungi</taxon>
        <taxon>Dikarya</taxon>
        <taxon>Basidiomycota</taxon>
        <taxon>Agaricomycotina</taxon>
        <taxon>Agaricomycetes</taxon>
        <taxon>Agaricomycetidae</taxon>
        <taxon>Agaricales</taxon>
        <taxon>Marasmiineae</taxon>
        <taxon>Omphalotaceae</taxon>
        <taxon>Marasmiellus</taxon>
    </lineage>
</organism>
<dbReference type="Pfam" id="PF15924">
    <property type="entry name" value="ALG11_N"/>
    <property type="match status" value="1"/>
</dbReference>
<gene>
    <name evidence="16" type="primary">ALG11</name>
    <name evidence="16" type="ORF">VKT23_008336</name>
</gene>
<feature type="chain" id="PRO_5045556531" description="GDP-Man:Man(3)GlcNAc(2)-PP-Dol alpha-1,2-mannosyltransferase" evidence="13">
    <location>
        <begin position="20"/>
        <end position="524"/>
    </location>
</feature>
<dbReference type="InterPro" id="IPR031814">
    <property type="entry name" value="ALG11_N"/>
</dbReference>
<proteinExistence type="inferred from homology"/>
<keyword evidence="8 12" id="KW-0256">Endoplasmic reticulum</keyword>
<dbReference type="InterPro" id="IPR001296">
    <property type="entry name" value="Glyco_trans_1"/>
</dbReference>
<evidence type="ECO:0000256" key="12">
    <source>
        <dbReference type="RuleBase" id="RU367051"/>
    </source>
</evidence>
<accession>A0ABR1JKF7</accession>
<dbReference type="InterPro" id="IPR038013">
    <property type="entry name" value="ALG11"/>
</dbReference>
<comment type="function">
    <text evidence="12">GDP-Man:Man(3)GlcNAc(2)-PP-Dol alpha-1,2-mannosyltransferase that operates in the biosynthetic pathway of dolichol-linked oligosaccharides, the glycan precursors employed in protein asparagine (N)-glycosylation. The assembly of dolichol-linked oligosaccharides begins on the cytosolic side of the endoplasmic reticulum membrane and finishes in its lumen. The sequential addition of sugars to dolichol pyrophosphate produces dolichol-linked oligosaccharides containing fourteen sugars, including two GlcNAcs, nine mannoses and three glucoses. Once assembled, the oligosaccharide is transferred from the lipid to nascent proteins by oligosaccharyltransferases. Catalyzes, on the cytoplasmic face of the endoplasmic reticulum, the addition of the fourth and fifth mannose residues to the dolichol-linked oligosaccharide chain, to produce Man(5)GlcNAc(2)-PP-dolichol core oligosaccharide.</text>
</comment>
<dbReference type="PANTHER" id="PTHR45919:SF1">
    <property type="entry name" value="GDP-MAN:MAN(3)GLCNAC(2)-PP-DOL ALPHA-1,2-MANNOSYLTRANSFERASE"/>
    <property type="match status" value="1"/>
</dbReference>
<dbReference type="Pfam" id="PF00534">
    <property type="entry name" value="Glycos_transf_1"/>
    <property type="match status" value="1"/>
</dbReference>
<evidence type="ECO:0000259" key="15">
    <source>
        <dbReference type="Pfam" id="PF15924"/>
    </source>
</evidence>
<keyword evidence="9 12" id="KW-1133">Transmembrane helix</keyword>
<feature type="transmembrane region" description="Helical" evidence="12">
    <location>
        <begin position="162"/>
        <end position="182"/>
    </location>
</feature>
<dbReference type="EMBL" id="JBANRG010000012">
    <property type="protein sequence ID" value="KAK7461904.1"/>
    <property type="molecule type" value="Genomic_DNA"/>
</dbReference>
<evidence type="ECO:0000256" key="4">
    <source>
        <dbReference type="ARBA" id="ARBA00022018"/>
    </source>
</evidence>
<feature type="domain" description="Glycosyl transferase family 1" evidence="14">
    <location>
        <begin position="318"/>
        <end position="499"/>
    </location>
</feature>
<dbReference type="EC" id="2.4.1.131" evidence="3 12"/>
<name>A0ABR1JKF7_9AGAR</name>
<dbReference type="GO" id="GO:0004377">
    <property type="term" value="F:GDP-Man:Man(3)GlcNAc(2)-PP-Dol alpha-1,2-mannosyltransferase activity"/>
    <property type="evidence" value="ECO:0007669"/>
    <property type="project" value="UniProtKB-EC"/>
</dbReference>
<evidence type="ECO:0000256" key="6">
    <source>
        <dbReference type="ARBA" id="ARBA00022679"/>
    </source>
</evidence>
<reference evidence="16 17" key="1">
    <citation type="submission" date="2024-01" db="EMBL/GenBank/DDBJ databases">
        <title>A draft genome for the cacao thread blight pathogen Marasmiellus scandens.</title>
        <authorList>
            <person name="Baruah I.K."/>
            <person name="Leung J."/>
            <person name="Bukari Y."/>
            <person name="Amoako-Attah I."/>
            <person name="Meinhardt L.W."/>
            <person name="Bailey B.A."/>
            <person name="Cohen S.P."/>
        </authorList>
    </citation>
    <scope>NUCLEOTIDE SEQUENCE [LARGE SCALE GENOMIC DNA]</scope>
    <source>
        <strain evidence="16 17">GH-19</strain>
    </source>
</reference>
<keyword evidence="13" id="KW-0732">Signal</keyword>
<keyword evidence="7 12" id="KW-0812">Transmembrane</keyword>
<keyword evidence="17" id="KW-1185">Reference proteome</keyword>
<comment type="caution">
    <text evidence="16">The sequence shown here is derived from an EMBL/GenBank/DDBJ whole genome shotgun (WGS) entry which is preliminary data.</text>
</comment>
<evidence type="ECO:0000256" key="9">
    <source>
        <dbReference type="ARBA" id="ARBA00022989"/>
    </source>
</evidence>
<evidence type="ECO:0000256" key="10">
    <source>
        <dbReference type="ARBA" id="ARBA00023136"/>
    </source>
</evidence>
<evidence type="ECO:0000313" key="17">
    <source>
        <dbReference type="Proteomes" id="UP001498398"/>
    </source>
</evidence>
<keyword evidence="6 12" id="KW-0808">Transferase</keyword>
<evidence type="ECO:0000256" key="11">
    <source>
        <dbReference type="ARBA" id="ARBA00045065"/>
    </source>
</evidence>
<feature type="domain" description="ALG11 mannosyltransferase N-terminal" evidence="15">
    <location>
        <begin position="49"/>
        <end position="261"/>
    </location>
</feature>
<evidence type="ECO:0000256" key="13">
    <source>
        <dbReference type="SAM" id="SignalP"/>
    </source>
</evidence>
<evidence type="ECO:0000256" key="2">
    <source>
        <dbReference type="ARBA" id="ARBA00004922"/>
    </source>
</evidence>
<dbReference type="Proteomes" id="UP001498398">
    <property type="component" value="Unassembled WGS sequence"/>
</dbReference>
<sequence length="524" mass="59182">MSFLGVLLPFLFIALSICAALLESKRSAQRKNARKSLGIPQDDPRKLKFVGFFHPYCNAGGGGERVLWAAVAHLQQNDPDVISVVYTGDTDATKEEIISKAKSRFDVTLHPNSLHFVFLDSRRLVEDSTWPYFTLLGQSLGSMVLGWEAMYKFIPDLFVDTMGYAFTFPVVSLLSLFTVGSIKVPIGAYVHYPIIHGDMVARVKNRKKWHTNTGRIANSEVLSSGKILYYRFLLFYYSLSLRQASFVMVNSSWTQNHVNAILNHSDKTLDWLHHLVPLFGLVKLFLGYAWFAKKPQVNDSNAAPRREARIVYPPVEPKEMVKFSLEGRERVILSLAQFRPEKDHPTQLRAFAELLNAHPEYTAPEKAVKLVLIGGCRNANDEARVEALRKLARELDIENKVEFILNAPYPEMLRWLGRASIGLSTMIDEHFGINVVEFMAAGLIPVAHESGGPLKDIIVPYNGERTGFHATTPTSFAEVLHTALSLSKEEDRAIRERARTSAVKRFSEAEFTKGWDLSGWRNWL</sequence>
<evidence type="ECO:0000256" key="3">
    <source>
        <dbReference type="ARBA" id="ARBA00012645"/>
    </source>
</evidence>
<evidence type="ECO:0000256" key="1">
    <source>
        <dbReference type="ARBA" id="ARBA00004389"/>
    </source>
</evidence>
<evidence type="ECO:0000259" key="14">
    <source>
        <dbReference type="Pfam" id="PF00534"/>
    </source>
</evidence>
<dbReference type="PANTHER" id="PTHR45919">
    <property type="entry name" value="GDP-MAN:MAN(3)GLCNAC(2)-PP-DOL ALPHA-1,2-MANNOSYLTRANSFERASE"/>
    <property type="match status" value="1"/>
</dbReference>
<comment type="pathway">
    <text evidence="2 12">Protein modification; protein glycosylation.</text>
</comment>
<dbReference type="Gene3D" id="3.40.50.2000">
    <property type="entry name" value="Glycogen Phosphorylase B"/>
    <property type="match status" value="1"/>
</dbReference>
<keyword evidence="10 12" id="KW-0472">Membrane</keyword>
<comment type="subcellular location">
    <subcellularLocation>
        <location evidence="1">Endoplasmic reticulum membrane</location>
        <topology evidence="1">Single-pass membrane protein</topology>
    </subcellularLocation>
</comment>
<feature type="signal peptide" evidence="13">
    <location>
        <begin position="1"/>
        <end position="19"/>
    </location>
</feature>
<comment type="catalytic activity">
    <reaction evidence="11 12">
        <text>an alpha-D-Man-(1-&gt;3)-[alpha-D-Man-(1-&gt;6)]-beta-D-Man-(1-&gt;4)-beta-D-GlcNAc-(1-&gt;4)-alpha-D-GlcNAc-diphospho-di-trans,poly-cis-dolichol + 2 GDP-alpha-D-mannose = an alpha-D-Man-(1-&gt;2)-alpha-D-Man-(1-&gt;2)-alpha-D-Man-(1-&gt;3)-[alpha-D-Man-(1-&gt;6)]-beta-D-Man-(1-&gt;4)-beta-D-GlcNAc-(1-&gt;4)-alpha-D-GlcNAc-diphospho-di-trans,poly-cis-dolichol + 2 GDP + 2 H(+)</text>
        <dbReference type="Rhea" id="RHEA:29523"/>
        <dbReference type="Rhea" id="RHEA-COMP:19515"/>
        <dbReference type="Rhea" id="RHEA-COMP:19516"/>
        <dbReference type="ChEBI" id="CHEBI:15378"/>
        <dbReference type="ChEBI" id="CHEBI:57527"/>
        <dbReference type="ChEBI" id="CHEBI:58189"/>
        <dbReference type="ChEBI" id="CHEBI:132511"/>
        <dbReference type="ChEBI" id="CHEBI:132515"/>
        <dbReference type="EC" id="2.4.1.131"/>
    </reaction>
    <physiologicalReaction direction="left-to-right" evidence="11 12">
        <dbReference type="Rhea" id="RHEA:29524"/>
    </physiologicalReaction>
</comment>
<evidence type="ECO:0000256" key="7">
    <source>
        <dbReference type="ARBA" id="ARBA00022692"/>
    </source>
</evidence>
<protein>
    <recommendedName>
        <fullName evidence="4 12">GDP-Man:Man(3)GlcNAc(2)-PP-Dol alpha-1,2-mannosyltransferase</fullName>
        <ecNumber evidence="3 12">2.4.1.131</ecNumber>
    </recommendedName>
</protein>